<reference evidence="2" key="1">
    <citation type="submission" date="2018-12" db="EMBL/GenBank/DDBJ databases">
        <authorList>
            <person name="Sun L."/>
            <person name="Chen Z."/>
        </authorList>
    </citation>
    <scope>NUCLEOTIDE SEQUENCE [LARGE SCALE GENOMIC DNA]</scope>
    <source>
        <strain evidence="2">3-2-2</strain>
    </source>
</reference>
<feature type="region of interest" description="Disordered" evidence="1">
    <location>
        <begin position="54"/>
        <end position="73"/>
    </location>
</feature>
<evidence type="ECO:0000313" key="2">
    <source>
        <dbReference type="EMBL" id="RST77555.1"/>
    </source>
</evidence>
<dbReference type="EMBL" id="QYTV02000001">
    <property type="protein sequence ID" value="RST77555.1"/>
    <property type="molecule type" value="Genomic_DNA"/>
</dbReference>
<evidence type="ECO:0000313" key="3">
    <source>
        <dbReference type="Proteomes" id="UP000287156"/>
    </source>
</evidence>
<gene>
    <name evidence="2" type="ORF">D4T97_003490</name>
</gene>
<evidence type="ECO:0000256" key="1">
    <source>
        <dbReference type="SAM" id="MobiDB-lite"/>
    </source>
</evidence>
<keyword evidence="3" id="KW-1185">Reference proteome</keyword>
<accession>A0A429Y800</accession>
<comment type="caution">
    <text evidence="2">The sequence shown here is derived from an EMBL/GenBank/DDBJ whole genome shotgun (WGS) entry which is preliminary data.</text>
</comment>
<feature type="compositionally biased region" description="Basic residues" evidence="1">
    <location>
        <begin position="55"/>
        <end position="66"/>
    </location>
</feature>
<protein>
    <submittedName>
        <fullName evidence="2">Uncharacterized protein</fullName>
    </submittedName>
</protein>
<sequence length="73" mass="8143">MRHGITFSGFGILPPWQRKNGKNGQHLRLKAGIFAEEHAGKMLSLLKAGTFGRRTSGKIKGPHQHWRAVPQSK</sequence>
<dbReference type="Proteomes" id="UP000287156">
    <property type="component" value="Unassembled WGS sequence"/>
</dbReference>
<dbReference type="AlphaFoldDB" id="A0A429Y800"/>
<proteinExistence type="predicted"/>
<organism evidence="2 3">
    <name type="scientific">Siminovitchia acidinfaciens</name>
    <dbReference type="NCBI Taxonomy" id="2321395"/>
    <lineage>
        <taxon>Bacteria</taxon>
        <taxon>Bacillati</taxon>
        <taxon>Bacillota</taxon>
        <taxon>Bacilli</taxon>
        <taxon>Bacillales</taxon>
        <taxon>Bacillaceae</taxon>
        <taxon>Siminovitchia</taxon>
    </lineage>
</organism>
<name>A0A429Y800_9BACI</name>